<accession>A0ABZ1JSU9</accession>
<protein>
    <submittedName>
        <fullName evidence="1">Uncharacterized protein</fullName>
    </submittedName>
</protein>
<evidence type="ECO:0000313" key="1">
    <source>
        <dbReference type="EMBL" id="WTP54620.1"/>
    </source>
</evidence>
<keyword evidence="2" id="KW-1185">Reference proteome</keyword>
<dbReference type="EMBL" id="CP108133">
    <property type="protein sequence ID" value="WTP54620.1"/>
    <property type="molecule type" value="Genomic_DNA"/>
</dbReference>
<dbReference type="Gene3D" id="3.40.50.720">
    <property type="entry name" value="NAD(P)-binding Rossmann-like Domain"/>
    <property type="match status" value="1"/>
</dbReference>
<gene>
    <name evidence="1" type="ORF">OG288_43790</name>
</gene>
<reference evidence="1" key="1">
    <citation type="submission" date="2022-10" db="EMBL/GenBank/DDBJ databases">
        <title>The complete genomes of actinobacterial strains from the NBC collection.</title>
        <authorList>
            <person name="Joergensen T.S."/>
            <person name="Alvarez Arevalo M."/>
            <person name="Sterndorff E.B."/>
            <person name="Faurdal D."/>
            <person name="Vuksanovic O."/>
            <person name="Mourched A.-S."/>
            <person name="Charusanti P."/>
            <person name="Shaw S."/>
            <person name="Blin K."/>
            <person name="Weber T."/>
        </authorList>
    </citation>
    <scope>NUCLEOTIDE SEQUENCE</scope>
    <source>
        <strain evidence="1">NBC_00189</strain>
    </source>
</reference>
<proteinExistence type="predicted"/>
<dbReference type="SUPFAM" id="SSF51735">
    <property type="entry name" value="NAD(P)-binding Rossmann-fold domains"/>
    <property type="match status" value="1"/>
</dbReference>
<evidence type="ECO:0000313" key="2">
    <source>
        <dbReference type="Proteomes" id="UP001432166"/>
    </source>
</evidence>
<dbReference type="RefSeq" id="WP_328939899.1">
    <property type="nucleotide sequence ID" value="NZ_CP108133.1"/>
</dbReference>
<dbReference type="Proteomes" id="UP001432166">
    <property type="component" value="Chromosome"/>
</dbReference>
<name>A0ABZ1JSU9_9ACTN</name>
<sequence>MSTSSTTLVTGPTAVSVRRWRAPAMGIPTERAGDPDKATAPVSGLVSDAAGAVHGAEIPVDGSISSARLR</sequence>
<organism evidence="1 2">
    <name type="scientific">Streptomyces tauricus</name>
    <dbReference type="NCBI Taxonomy" id="68274"/>
    <lineage>
        <taxon>Bacteria</taxon>
        <taxon>Bacillati</taxon>
        <taxon>Actinomycetota</taxon>
        <taxon>Actinomycetes</taxon>
        <taxon>Kitasatosporales</taxon>
        <taxon>Streptomycetaceae</taxon>
        <taxon>Streptomyces</taxon>
        <taxon>Streptomyces aurantiacus group</taxon>
    </lineage>
</organism>
<dbReference type="InterPro" id="IPR036291">
    <property type="entry name" value="NAD(P)-bd_dom_sf"/>
</dbReference>